<name>A0A7J5ZBE6_DISMA</name>
<reference evidence="1 2" key="1">
    <citation type="submission" date="2020-03" db="EMBL/GenBank/DDBJ databases">
        <title>Dissostichus mawsoni Genome sequencing and assembly.</title>
        <authorList>
            <person name="Park H."/>
        </authorList>
    </citation>
    <scope>NUCLEOTIDE SEQUENCE [LARGE SCALE GENOMIC DNA]</scope>
    <source>
        <strain evidence="1">DM0001</strain>
        <tissue evidence="1">Muscle</tissue>
    </source>
</reference>
<evidence type="ECO:0000313" key="2">
    <source>
        <dbReference type="Proteomes" id="UP000518266"/>
    </source>
</evidence>
<accession>A0A7J5ZBE6</accession>
<gene>
    <name evidence="1" type="ORF">F7725_021435</name>
</gene>
<protein>
    <submittedName>
        <fullName evidence="1">Uncharacterized protein</fullName>
    </submittedName>
</protein>
<evidence type="ECO:0000313" key="1">
    <source>
        <dbReference type="EMBL" id="KAF3859036.1"/>
    </source>
</evidence>
<dbReference type="OrthoDB" id="5376140at2759"/>
<dbReference type="AlphaFoldDB" id="A0A7J5ZBE6"/>
<dbReference type="Proteomes" id="UP000518266">
    <property type="component" value="Unassembled WGS sequence"/>
</dbReference>
<dbReference type="EMBL" id="JAAKFY010000003">
    <property type="protein sequence ID" value="KAF3859036.1"/>
    <property type="molecule type" value="Genomic_DNA"/>
</dbReference>
<feature type="non-terminal residue" evidence="1">
    <location>
        <position position="450"/>
    </location>
</feature>
<comment type="caution">
    <text evidence="1">The sequence shown here is derived from an EMBL/GenBank/DDBJ whole genome shotgun (WGS) entry which is preliminary data.</text>
</comment>
<proteinExistence type="predicted"/>
<organism evidence="1 2">
    <name type="scientific">Dissostichus mawsoni</name>
    <name type="common">Antarctic cod</name>
    <dbReference type="NCBI Taxonomy" id="36200"/>
    <lineage>
        <taxon>Eukaryota</taxon>
        <taxon>Metazoa</taxon>
        <taxon>Chordata</taxon>
        <taxon>Craniata</taxon>
        <taxon>Vertebrata</taxon>
        <taxon>Euteleostomi</taxon>
        <taxon>Actinopterygii</taxon>
        <taxon>Neopterygii</taxon>
        <taxon>Teleostei</taxon>
        <taxon>Neoteleostei</taxon>
        <taxon>Acanthomorphata</taxon>
        <taxon>Eupercaria</taxon>
        <taxon>Perciformes</taxon>
        <taxon>Notothenioidei</taxon>
        <taxon>Nototheniidae</taxon>
        <taxon>Dissostichus</taxon>
    </lineage>
</organism>
<dbReference type="PANTHER" id="PTHR33480">
    <property type="entry name" value="SET DOMAIN-CONTAINING PROTEIN-RELATED"/>
    <property type="match status" value="1"/>
</dbReference>
<keyword evidence="2" id="KW-1185">Reference proteome</keyword>
<dbReference type="PANTHER" id="PTHR33480:SF5">
    <property type="entry name" value="SI:DKEY-51D8.9"/>
    <property type="match status" value="1"/>
</dbReference>
<sequence length="450" mass="51567">MNPLLDMASARPRRAKIKPREEAAHFSSLCKDKDGFDVKFRGEVITESELENRQKVYHNALKISTEAETLHEDAAMTSESHYDDIQQNCKHELVSSVVPSLEKCARCRGPFAPLKQTLFCKPQNVLLHLWKTTVKMYTSLENPWKISVDVAQALALPKESKERKKMLNKLRNKGNYKHNKEVLTSGSGLLKLRRKSKKEYDSKDYVHCMYCQALYLRKDLWRHVRICSLKPAEANAGSRRTRVLSMASMAESTLCQQISPGVWKLLTAMTSDDISAVRSDFCILQLAQSFFNKHGQDPTKYDYIRQKLREDAVRPANFHVVIRAVKRVSGFKEEKHFYQTPSLALKLGHSLRKICDIIHCRALMAEDTDVQLLHQHLEKTASLGYQELEKTPSPHIYGKLCKATLAKTILFNRRRGGEVSKMHVKGFLERDTTALHKDVAVGLSKFEQKR</sequence>